<dbReference type="PATRIC" id="fig|37919.13.peg.4977"/>
<evidence type="ECO:0000259" key="3">
    <source>
        <dbReference type="Pfam" id="PF14472"/>
    </source>
</evidence>
<dbReference type="EMBL" id="CP009111">
    <property type="protein sequence ID" value="ANS29390.1"/>
    <property type="molecule type" value="Genomic_DNA"/>
</dbReference>
<evidence type="ECO:0008006" key="6">
    <source>
        <dbReference type="Google" id="ProtNLM"/>
    </source>
</evidence>
<dbReference type="Proteomes" id="UP000186108">
    <property type="component" value="Chromosome"/>
</dbReference>
<dbReference type="InterPro" id="IPR018929">
    <property type="entry name" value="DUF2510"/>
</dbReference>
<evidence type="ECO:0000256" key="1">
    <source>
        <dbReference type="SAM" id="MobiDB-lite"/>
    </source>
</evidence>
<evidence type="ECO:0000259" key="2">
    <source>
        <dbReference type="Pfam" id="PF10708"/>
    </source>
</evidence>
<proteinExistence type="predicted"/>
<feature type="domain" description="DUF4429" evidence="3">
    <location>
        <begin position="17"/>
        <end position="101"/>
    </location>
</feature>
<reference evidence="4 5" key="1">
    <citation type="submission" date="2014-07" db="EMBL/GenBank/DDBJ databases">
        <authorList>
            <person name="Zhang J.E."/>
            <person name="Yang H."/>
            <person name="Guo J."/>
            <person name="Deng Z."/>
            <person name="Luo H."/>
            <person name="Luo M."/>
            <person name="Zhao B."/>
        </authorList>
    </citation>
    <scope>NUCLEOTIDE SEQUENCE [LARGE SCALE GENOMIC DNA]</scope>
    <source>
        <strain evidence="4 5">1CP</strain>
    </source>
</reference>
<accession>A0A1B1K9U6</accession>
<dbReference type="InterPro" id="IPR027860">
    <property type="entry name" value="DUF4429"/>
</dbReference>
<feature type="domain" description="DUF2510" evidence="2">
    <location>
        <begin position="292"/>
        <end position="319"/>
    </location>
</feature>
<dbReference type="AlphaFoldDB" id="A0A1B1K9U6"/>
<gene>
    <name evidence="4" type="ORF">R1CP_23610</name>
</gene>
<dbReference type="Pfam" id="PF10708">
    <property type="entry name" value="DUF2510"/>
    <property type="match status" value="1"/>
</dbReference>
<feature type="compositionally biased region" description="Low complexity" evidence="1">
    <location>
        <begin position="254"/>
        <end position="280"/>
    </location>
</feature>
<evidence type="ECO:0000313" key="5">
    <source>
        <dbReference type="Proteomes" id="UP000186108"/>
    </source>
</evidence>
<name>A0A1B1K9U6_RHOOP</name>
<sequence>MTTTHTGFSCEATLDVDAGTVTLVHSGIAAKAHKKDASPRVIPLGAIESVDFAKTNIARRGWVRFLLRGGSGYHQQVIEDVNGYLLKGMKDNTAEPFVDAVRKAMETATPVDGYGAAGTADETRPGMLERTDNFIAKLDAKSAELEAIKARNFLGLSIKSDTLAYKGQTFPIAGAKATIESAGIAQSRMTATRVIGGAALFGGTGAVIGAVGRKDKSKIFLTIELADGTVLVEEFPVKKEGDARRFVAQFNTTAARTRQPAPTPQPVAQTPQPAPQVDTPAPAPVIAQGPPPGWYADPHGTPNTRWWDGTTWTEHLQPTIQP</sequence>
<evidence type="ECO:0000313" key="4">
    <source>
        <dbReference type="EMBL" id="ANS29390.1"/>
    </source>
</evidence>
<organism evidence="4 5">
    <name type="scientific">Rhodococcus opacus</name>
    <name type="common">Nocardia opaca</name>
    <dbReference type="NCBI Taxonomy" id="37919"/>
    <lineage>
        <taxon>Bacteria</taxon>
        <taxon>Bacillati</taxon>
        <taxon>Actinomycetota</taxon>
        <taxon>Actinomycetes</taxon>
        <taxon>Mycobacteriales</taxon>
        <taxon>Nocardiaceae</taxon>
        <taxon>Rhodococcus</taxon>
    </lineage>
</organism>
<feature type="region of interest" description="Disordered" evidence="1">
    <location>
        <begin position="254"/>
        <end position="303"/>
    </location>
</feature>
<dbReference type="Pfam" id="PF14472">
    <property type="entry name" value="DUF4429"/>
    <property type="match status" value="1"/>
</dbReference>
<dbReference type="RefSeq" id="WP_065491698.1">
    <property type="nucleotide sequence ID" value="NZ_CP009111.1"/>
</dbReference>
<protein>
    <recommendedName>
        <fullName evidence="6">DUF2510 domain-containing protein</fullName>
    </recommendedName>
</protein>